<comment type="caution">
    <text evidence="4">The sequence shown here is derived from an EMBL/GenBank/DDBJ whole genome shotgun (WGS) entry which is preliminary data.</text>
</comment>
<sequence>MLREKNKTGHGFLLLIVLAVVAAIWAATAVHVSALENGAYLVGRTTSYADPRTGQTVDGGTDIALGDSMCASIIQDDVLIEKVDGTTYVTLGLGLASNIDQSSIKIYTEQSDGSLKSMPLTHTGSCTRDGDTCNHYRFQMNDTDKLISVAMFVTPMGREVQFFCDLDMNSATPGTGNYASEMVAAAEEEAKAEAEAQAQDEEEAKAKAEAEQAEKEAEEKAKAEAEKEAKQAKKNKIIIGVVTGVVILAAASGGFYVYRRKRK</sequence>
<dbReference type="EMBL" id="JADCKA010000003">
    <property type="protein sequence ID" value="MBE5035218.1"/>
    <property type="molecule type" value="Genomic_DNA"/>
</dbReference>
<dbReference type="InterPro" id="IPR037250">
    <property type="entry name" value="NEAT_dom_sf"/>
</dbReference>
<dbReference type="SUPFAM" id="SSF158911">
    <property type="entry name" value="NEAT domain-like"/>
    <property type="match status" value="1"/>
</dbReference>
<feature type="domain" description="Cell surface protein Shp haem-binding" evidence="3">
    <location>
        <begin position="37"/>
        <end position="182"/>
    </location>
</feature>
<dbReference type="Proteomes" id="UP001516588">
    <property type="component" value="Unassembled WGS sequence"/>
</dbReference>
<feature type="compositionally biased region" description="Basic and acidic residues" evidence="1">
    <location>
        <begin position="204"/>
        <end position="231"/>
    </location>
</feature>
<dbReference type="Gene3D" id="2.60.40.1850">
    <property type="match status" value="1"/>
</dbReference>
<evidence type="ECO:0000259" key="3">
    <source>
        <dbReference type="Pfam" id="PF11545"/>
    </source>
</evidence>
<protein>
    <recommendedName>
        <fullName evidence="3">Cell surface protein Shp haem-binding domain-containing protein</fullName>
    </recommendedName>
</protein>
<evidence type="ECO:0000313" key="5">
    <source>
        <dbReference type="Proteomes" id="UP001516588"/>
    </source>
</evidence>
<accession>A0ABR9QWG7</accession>
<keyword evidence="5" id="KW-1185">Reference proteome</keyword>
<evidence type="ECO:0000256" key="1">
    <source>
        <dbReference type="SAM" id="MobiDB-lite"/>
    </source>
</evidence>
<feature type="region of interest" description="Disordered" evidence="1">
    <location>
        <begin position="196"/>
        <end position="232"/>
    </location>
</feature>
<dbReference type="Pfam" id="PF11545">
    <property type="entry name" value="HemeBinding_Shp"/>
    <property type="match status" value="1"/>
</dbReference>
<dbReference type="RefSeq" id="WP_226384887.1">
    <property type="nucleotide sequence ID" value="NZ_JADCKA010000003.1"/>
</dbReference>
<proteinExistence type="predicted"/>
<keyword evidence="2" id="KW-1133">Transmembrane helix</keyword>
<keyword evidence="2" id="KW-0812">Transmembrane</keyword>
<feature type="transmembrane region" description="Helical" evidence="2">
    <location>
        <begin position="237"/>
        <end position="258"/>
    </location>
</feature>
<dbReference type="InterPro" id="IPR020985">
    <property type="entry name" value="Cell_surface_Shp_haem-bd"/>
</dbReference>
<reference evidence="4 5" key="1">
    <citation type="submission" date="2020-10" db="EMBL/GenBank/DDBJ databases">
        <title>ChiBAC.</title>
        <authorList>
            <person name="Zenner C."/>
            <person name="Hitch T.C.A."/>
            <person name="Clavel T."/>
        </authorList>
    </citation>
    <scope>NUCLEOTIDE SEQUENCE [LARGE SCALE GENOMIC DNA]</scope>
    <source>
        <strain evidence="4 5">DSM 108706</strain>
    </source>
</reference>
<name>A0ABR9QWG7_9FIRM</name>
<gene>
    <name evidence="4" type="ORF">INF20_02855</name>
</gene>
<evidence type="ECO:0000256" key="2">
    <source>
        <dbReference type="SAM" id="Phobius"/>
    </source>
</evidence>
<organism evidence="4 5">
    <name type="scientific">Gallibacter intestinalis</name>
    <dbReference type="NCBI Taxonomy" id="2779356"/>
    <lineage>
        <taxon>Bacteria</taxon>
        <taxon>Bacillati</taxon>
        <taxon>Bacillota</taxon>
        <taxon>Clostridia</taxon>
        <taxon>Eubacteriales</taxon>
        <taxon>Eubacteriaceae</taxon>
        <taxon>Gallibacter</taxon>
    </lineage>
</organism>
<keyword evidence="2" id="KW-0472">Membrane</keyword>
<evidence type="ECO:0000313" key="4">
    <source>
        <dbReference type="EMBL" id="MBE5035218.1"/>
    </source>
</evidence>